<gene>
    <name evidence="3" type="ORF">PTTG_12262</name>
</gene>
<feature type="compositionally biased region" description="Polar residues" evidence="1">
    <location>
        <begin position="339"/>
        <end position="349"/>
    </location>
</feature>
<accession>A0A180GQ48</accession>
<feature type="compositionally biased region" description="Polar residues" evidence="1">
    <location>
        <begin position="496"/>
        <end position="506"/>
    </location>
</feature>
<reference evidence="3" key="1">
    <citation type="submission" date="2009-11" db="EMBL/GenBank/DDBJ databases">
        <authorList>
            <consortium name="The Broad Institute Genome Sequencing Platform"/>
            <person name="Ward D."/>
            <person name="Feldgarden M."/>
            <person name="Earl A."/>
            <person name="Young S.K."/>
            <person name="Zeng Q."/>
            <person name="Koehrsen M."/>
            <person name="Alvarado L."/>
            <person name="Berlin A."/>
            <person name="Bochicchio J."/>
            <person name="Borenstein D."/>
            <person name="Chapman S.B."/>
            <person name="Chen Z."/>
            <person name="Engels R."/>
            <person name="Freedman E."/>
            <person name="Gellesch M."/>
            <person name="Goldberg J."/>
            <person name="Griggs A."/>
            <person name="Gujja S."/>
            <person name="Heilman E."/>
            <person name="Heiman D."/>
            <person name="Hepburn T."/>
            <person name="Howarth C."/>
            <person name="Jen D."/>
            <person name="Larson L."/>
            <person name="Lewis B."/>
            <person name="Mehta T."/>
            <person name="Park D."/>
            <person name="Pearson M."/>
            <person name="Roberts A."/>
            <person name="Saif S."/>
            <person name="Shea T."/>
            <person name="Shenoy N."/>
            <person name="Sisk P."/>
            <person name="Stolte C."/>
            <person name="Sykes S."/>
            <person name="Thomson T."/>
            <person name="Walk T."/>
            <person name="White J."/>
            <person name="Yandava C."/>
            <person name="Izard J."/>
            <person name="Baranova O.V."/>
            <person name="Blanton J.M."/>
            <person name="Tanner A.C."/>
            <person name="Dewhirst F.E."/>
            <person name="Haas B."/>
            <person name="Nusbaum C."/>
            <person name="Birren B."/>
        </authorList>
    </citation>
    <scope>NUCLEOTIDE SEQUENCE [LARGE SCALE GENOMIC DNA]</scope>
    <source>
        <strain evidence="3">1-1 BBBD Race 1</strain>
    </source>
</reference>
<proteinExistence type="predicted"/>
<feature type="compositionally biased region" description="Polar residues" evidence="1">
    <location>
        <begin position="295"/>
        <end position="310"/>
    </location>
</feature>
<evidence type="ECO:0000313" key="5">
    <source>
        <dbReference type="Proteomes" id="UP000005240"/>
    </source>
</evidence>
<organism evidence="3">
    <name type="scientific">Puccinia triticina (isolate 1-1 / race 1 (BBBD))</name>
    <name type="common">Brown leaf rust fungus</name>
    <dbReference type="NCBI Taxonomy" id="630390"/>
    <lineage>
        <taxon>Eukaryota</taxon>
        <taxon>Fungi</taxon>
        <taxon>Dikarya</taxon>
        <taxon>Basidiomycota</taxon>
        <taxon>Pucciniomycotina</taxon>
        <taxon>Pucciniomycetes</taxon>
        <taxon>Pucciniales</taxon>
        <taxon>Pucciniaceae</taxon>
        <taxon>Puccinia</taxon>
    </lineage>
</organism>
<evidence type="ECO:0000313" key="4">
    <source>
        <dbReference type="EnsemblFungi" id="PTTG_12262-t43_1-p1"/>
    </source>
</evidence>
<dbReference type="Proteomes" id="UP000005240">
    <property type="component" value="Unassembled WGS sequence"/>
</dbReference>
<name>A0A180GQ48_PUCT1</name>
<evidence type="ECO:0000313" key="3">
    <source>
        <dbReference type="EMBL" id="OAV94644.1"/>
    </source>
</evidence>
<dbReference type="AlphaFoldDB" id="A0A180GQ48"/>
<dbReference type="EnsemblFungi" id="PTTG_12262-t43_1">
    <property type="protein sequence ID" value="PTTG_12262-t43_1-p1"/>
    <property type="gene ID" value="PTTG_12262"/>
</dbReference>
<dbReference type="EMBL" id="ADAS02000038">
    <property type="protein sequence ID" value="OAV94644.1"/>
    <property type="molecule type" value="Genomic_DNA"/>
</dbReference>
<dbReference type="InterPro" id="IPR041260">
    <property type="entry name" value="Sld7_C"/>
</dbReference>
<reference evidence="4" key="4">
    <citation type="submission" date="2025-05" db="UniProtKB">
        <authorList>
            <consortium name="EnsemblFungi"/>
        </authorList>
    </citation>
    <scope>IDENTIFICATION</scope>
    <source>
        <strain evidence="4">isolate 1-1 / race 1 (BBBD)</strain>
    </source>
</reference>
<dbReference type="Pfam" id="PF18596">
    <property type="entry name" value="Sld7_C"/>
    <property type="match status" value="1"/>
</dbReference>
<protein>
    <submittedName>
        <fullName evidence="4">Sld7_C domain-containing protein</fullName>
    </submittedName>
</protein>
<evidence type="ECO:0000259" key="2">
    <source>
        <dbReference type="Pfam" id="PF18596"/>
    </source>
</evidence>
<feature type="compositionally biased region" description="Basic and acidic residues" evidence="1">
    <location>
        <begin position="510"/>
        <end position="524"/>
    </location>
</feature>
<dbReference type="VEuPathDB" id="FungiDB:PTTG_12262"/>
<feature type="compositionally biased region" description="Acidic residues" evidence="1">
    <location>
        <begin position="434"/>
        <end position="444"/>
    </location>
</feature>
<feature type="region of interest" description="Disordered" evidence="1">
    <location>
        <begin position="434"/>
        <end position="540"/>
    </location>
</feature>
<feature type="domain" description="Sld7 C-terminal" evidence="2">
    <location>
        <begin position="545"/>
        <end position="610"/>
    </location>
</feature>
<keyword evidence="5" id="KW-1185">Reference proteome</keyword>
<feature type="compositionally biased region" description="Basic residues" evidence="1">
    <location>
        <begin position="350"/>
        <end position="359"/>
    </location>
</feature>
<feature type="region of interest" description="Disordered" evidence="1">
    <location>
        <begin position="269"/>
        <end position="411"/>
    </location>
</feature>
<sequence length="618" mass="68259">MTVACQSPPFSRVTTGRGRIDAEQTTASFISTVTQCISAGMANSSQGYAYAENSSNHINNSNRLLWRGSIINQAGSRLHGLAIVAHAINPQQFSKIRDDPFSADSGSHKLSDTCLELEMLRGRDLQVDRVSQLTLDPIPRHDIPSRGLQSGSRKSKVASLLKGKDPESSDANRTIPFSEIECDPEVRLYVDPRCSQTHTWIISQLGKRELTPGGFTHDALIVTLDHTVDDRIPQQLVIFGRRVEEVIVQPSSSNAPVPLQLVIGQRKPPTIQRIPRPDDPMPRAIPSMLFGDPTKSGTKKSLGTVLSTSKRQARPPEATSSSFLVAPTSAKAPGPHLSRPSSFISNLKNSQKRNIKVIRKPANTPGRRAKEHSASDQDSDDQNSRGDAESLSPRRIGKRKSTNASNNSVKKMKTITKTLRYGDQLTDVRASIEEGEYSDYEEDVNTGNSFEARRSPSPSPASYRCKTMSHIPTPETLNSPFELMNQPDNPSYAFKDSTNQRDTSNFKAKAPKDRSKSRNAESPRDPPPPEQASKTKSDTSAYLAQNKLLIRKFTSESLSNRGLHKQHPKFKDLYGAVCRGVQFAMREALETQAIDKNLTKTFVESHLAMYMILNSDNS</sequence>
<dbReference type="OrthoDB" id="5599874at2759"/>
<feature type="region of interest" description="Disordered" evidence="1">
    <location>
        <begin position="138"/>
        <end position="172"/>
    </location>
</feature>
<reference evidence="3" key="2">
    <citation type="submission" date="2016-05" db="EMBL/GenBank/DDBJ databases">
        <title>Comparative analysis highlights variable genome content of wheat rusts and divergence of the mating loci.</title>
        <authorList>
            <person name="Cuomo C.A."/>
            <person name="Bakkeren G."/>
            <person name="Szabo L."/>
            <person name="Khalil H."/>
            <person name="Joly D."/>
            <person name="Goldberg J."/>
            <person name="Young S."/>
            <person name="Zeng Q."/>
            <person name="Fellers J."/>
        </authorList>
    </citation>
    <scope>NUCLEOTIDE SEQUENCE [LARGE SCALE GENOMIC DNA]</scope>
    <source>
        <strain evidence="3">1-1 BBBD Race 1</strain>
    </source>
</reference>
<evidence type="ECO:0000256" key="1">
    <source>
        <dbReference type="SAM" id="MobiDB-lite"/>
    </source>
</evidence>
<reference evidence="4 5" key="3">
    <citation type="journal article" date="2017" name="G3 (Bethesda)">
        <title>Comparative analysis highlights variable genome content of wheat rusts and divergence of the mating loci.</title>
        <authorList>
            <person name="Cuomo C.A."/>
            <person name="Bakkeren G."/>
            <person name="Khalil H.B."/>
            <person name="Panwar V."/>
            <person name="Joly D."/>
            <person name="Linning R."/>
            <person name="Sakthikumar S."/>
            <person name="Song X."/>
            <person name="Adiconis X."/>
            <person name="Fan L."/>
            <person name="Goldberg J.M."/>
            <person name="Levin J.Z."/>
            <person name="Young S."/>
            <person name="Zeng Q."/>
            <person name="Anikster Y."/>
            <person name="Bruce M."/>
            <person name="Wang M."/>
            <person name="Yin C."/>
            <person name="McCallum B."/>
            <person name="Szabo L.J."/>
            <person name="Hulbert S."/>
            <person name="Chen X."/>
            <person name="Fellers J.P."/>
        </authorList>
    </citation>
    <scope>NUCLEOTIDE SEQUENCE</scope>
    <source>
        <strain evidence="4">isolate 1-1 / race 1 (BBBD)</strain>
        <strain evidence="5">Isolate 1-1 / race 1 (BBBD)</strain>
    </source>
</reference>